<evidence type="ECO:0000313" key="3">
    <source>
        <dbReference type="Proteomes" id="UP001302812"/>
    </source>
</evidence>
<name>A0AAN6TL02_9PEZI</name>
<feature type="compositionally biased region" description="Basic and acidic residues" evidence="1">
    <location>
        <begin position="57"/>
        <end position="76"/>
    </location>
</feature>
<feature type="region of interest" description="Disordered" evidence="1">
    <location>
        <begin position="1"/>
        <end position="161"/>
    </location>
</feature>
<feature type="compositionally biased region" description="Basic and acidic residues" evidence="1">
    <location>
        <begin position="96"/>
        <end position="144"/>
    </location>
</feature>
<dbReference type="GeneID" id="89941448"/>
<dbReference type="EMBL" id="MU853333">
    <property type="protein sequence ID" value="KAK4116383.1"/>
    <property type="molecule type" value="Genomic_DNA"/>
</dbReference>
<gene>
    <name evidence="2" type="ORF">N656DRAFT_794701</name>
</gene>
<feature type="compositionally biased region" description="Polar residues" evidence="1">
    <location>
        <begin position="17"/>
        <end position="41"/>
    </location>
</feature>
<dbReference type="InterPro" id="IPR022024">
    <property type="entry name" value="DUF3602"/>
</dbReference>
<dbReference type="InterPro" id="IPR053203">
    <property type="entry name" value="Cisplatin_resist-associated"/>
</dbReference>
<comment type="caution">
    <text evidence="2">The sequence shown here is derived from an EMBL/GenBank/DDBJ whole genome shotgun (WGS) entry which is preliminary data.</text>
</comment>
<keyword evidence="3" id="KW-1185">Reference proteome</keyword>
<dbReference type="PANTHER" id="PTHR34693:SF1">
    <property type="entry name" value="PROTEIN PAR32"/>
    <property type="match status" value="1"/>
</dbReference>
<evidence type="ECO:0000313" key="2">
    <source>
        <dbReference type="EMBL" id="KAK4116383.1"/>
    </source>
</evidence>
<sequence length="161" mass="17075">MSSNLLSSGRGGAGNIVDSSKTSQIQPKDLQTPTLKTNAMVTTGRGGTGNMAANLDAEEKRRRQDVEPVVRRESHGAAHFGRGGTGNVAKSGSGGEDEKNALARVRSAAEKERQEKGKGKEKEDSEAVVDDDRPAAADSRKSEEPSPSWAEKGRNLLFGKK</sequence>
<reference evidence="2" key="2">
    <citation type="submission" date="2023-05" db="EMBL/GenBank/DDBJ databases">
        <authorList>
            <consortium name="Lawrence Berkeley National Laboratory"/>
            <person name="Steindorff A."/>
            <person name="Hensen N."/>
            <person name="Bonometti L."/>
            <person name="Westerberg I."/>
            <person name="Brannstrom I.O."/>
            <person name="Guillou S."/>
            <person name="Cros-Aarteil S."/>
            <person name="Calhoun S."/>
            <person name="Haridas S."/>
            <person name="Kuo A."/>
            <person name="Mondo S."/>
            <person name="Pangilinan J."/>
            <person name="Riley R."/>
            <person name="Labutti K."/>
            <person name="Andreopoulos B."/>
            <person name="Lipzen A."/>
            <person name="Chen C."/>
            <person name="Yanf M."/>
            <person name="Daum C."/>
            <person name="Ng V."/>
            <person name="Clum A."/>
            <person name="Ohm R."/>
            <person name="Martin F."/>
            <person name="Silar P."/>
            <person name="Natvig D."/>
            <person name="Lalanne C."/>
            <person name="Gautier V."/>
            <person name="Ament-Velasquez S.L."/>
            <person name="Kruys A."/>
            <person name="Hutchinson M.I."/>
            <person name="Powell A.J."/>
            <person name="Barry K."/>
            <person name="Miller A.N."/>
            <person name="Grigoriev I.V."/>
            <person name="Debuchy R."/>
            <person name="Gladieux P."/>
            <person name="Thoren M.H."/>
            <person name="Johannesson H."/>
        </authorList>
    </citation>
    <scope>NUCLEOTIDE SEQUENCE</scope>
    <source>
        <strain evidence="2">CBS 508.74</strain>
    </source>
</reference>
<reference evidence="2" key="1">
    <citation type="journal article" date="2023" name="Mol. Phylogenet. Evol.">
        <title>Genome-scale phylogeny and comparative genomics of the fungal order Sordariales.</title>
        <authorList>
            <person name="Hensen N."/>
            <person name="Bonometti L."/>
            <person name="Westerberg I."/>
            <person name="Brannstrom I.O."/>
            <person name="Guillou S."/>
            <person name="Cros-Aarteil S."/>
            <person name="Calhoun S."/>
            <person name="Haridas S."/>
            <person name="Kuo A."/>
            <person name="Mondo S."/>
            <person name="Pangilinan J."/>
            <person name="Riley R."/>
            <person name="LaButti K."/>
            <person name="Andreopoulos B."/>
            <person name="Lipzen A."/>
            <person name="Chen C."/>
            <person name="Yan M."/>
            <person name="Daum C."/>
            <person name="Ng V."/>
            <person name="Clum A."/>
            <person name="Steindorff A."/>
            <person name="Ohm R.A."/>
            <person name="Martin F."/>
            <person name="Silar P."/>
            <person name="Natvig D.O."/>
            <person name="Lalanne C."/>
            <person name="Gautier V."/>
            <person name="Ament-Velasquez S.L."/>
            <person name="Kruys A."/>
            <person name="Hutchinson M.I."/>
            <person name="Powell A.J."/>
            <person name="Barry K."/>
            <person name="Miller A.N."/>
            <person name="Grigoriev I.V."/>
            <person name="Debuchy R."/>
            <person name="Gladieux P."/>
            <person name="Hiltunen Thoren M."/>
            <person name="Johannesson H."/>
        </authorList>
    </citation>
    <scope>NUCLEOTIDE SEQUENCE</scope>
    <source>
        <strain evidence="2">CBS 508.74</strain>
    </source>
</reference>
<evidence type="ECO:0008006" key="4">
    <source>
        <dbReference type="Google" id="ProtNLM"/>
    </source>
</evidence>
<dbReference type="Pfam" id="PF12223">
    <property type="entry name" value="DUF3602"/>
    <property type="match status" value="1"/>
</dbReference>
<proteinExistence type="predicted"/>
<dbReference type="AlphaFoldDB" id="A0AAN6TL02"/>
<evidence type="ECO:0000256" key="1">
    <source>
        <dbReference type="SAM" id="MobiDB-lite"/>
    </source>
</evidence>
<accession>A0AAN6TL02</accession>
<dbReference type="PANTHER" id="PTHR34693">
    <property type="entry name" value="PROTEIN PAR32"/>
    <property type="match status" value="1"/>
</dbReference>
<dbReference type="Proteomes" id="UP001302812">
    <property type="component" value="Unassembled WGS sequence"/>
</dbReference>
<organism evidence="2 3">
    <name type="scientific">Canariomyces notabilis</name>
    <dbReference type="NCBI Taxonomy" id="2074819"/>
    <lineage>
        <taxon>Eukaryota</taxon>
        <taxon>Fungi</taxon>
        <taxon>Dikarya</taxon>
        <taxon>Ascomycota</taxon>
        <taxon>Pezizomycotina</taxon>
        <taxon>Sordariomycetes</taxon>
        <taxon>Sordariomycetidae</taxon>
        <taxon>Sordariales</taxon>
        <taxon>Chaetomiaceae</taxon>
        <taxon>Canariomyces</taxon>
    </lineage>
</organism>
<dbReference type="RefSeq" id="XP_064673953.1">
    <property type="nucleotide sequence ID" value="XM_064817323.1"/>
</dbReference>
<protein>
    <recommendedName>
        <fullName evidence="4">PAR32 protein</fullName>
    </recommendedName>
</protein>